<dbReference type="InterPro" id="IPR010921">
    <property type="entry name" value="Trp_repressor/repl_initiator"/>
</dbReference>
<keyword evidence="4" id="KW-1185">Reference proteome</keyword>
<accession>A0A0M7B5B3</accession>
<dbReference type="GO" id="GO:0006313">
    <property type="term" value="P:DNA transposition"/>
    <property type="evidence" value="ECO:0007669"/>
    <property type="project" value="InterPro"/>
</dbReference>
<dbReference type="InterPro" id="IPR036388">
    <property type="entry name" value="WH-like_DNA-bd_sf"/>
</dbReference>
<dbReference type="AlphaFoldDB" id="A0A0M7B5B3"/>
<name>A0A0M7B5B3_9RHOB</name>
<sequence length="141" mass="14830">MCAMNSFLRSLGVEVHASGHRRWPDDVKAQVVAETLAPGATVNSVAERYGVKPNQLSAWRGLAKKGKLVLPAAIDASAGAGELPVFAPLVLREPEEPVEREASPQSGDLLRIAVGVVRIELPAGTPARRVAEIVHALGAEA</sequence>
<proteinExistence type="inferred from homology"/>
<organism evidence="2 4">
    <name type="scientific">Jannaschia seosinensis</name>
    <dbReference type="NCBI Taxonomy" id="313367"/>
    <lineage>
        <taxon>Bacteria</taxon>
        <taxon>Pseudomonadati</taxon>
        <taxon>Pseudomonadota</taxon>
        <taxon>Alphaproteobacteria</taxon>
        <taxon>Rhodobacterales</taxon>
        <taxon>Roseobacteraceae</taxon>
        <taxon>Jannaschia</taxon>
    </lineage>
</organism>
<dbReference type="InterPro" id="IPR002514">
    <property type="entry name" value="Transposase_8"/>
</dbReference>
<protein>
    <submittedName>
        <fullName evidence="2">Transposase</fullName>
    </submittedName>
</protein>
<dbReference type="Proteomes" id="UP000049455">
    <property type="component" value="Unassembled WGS sequence"/>
</dbReference>
<dbReference type="Pfam" id="PF01527">
    <property type="entry name" value="HTH_Tnp_1"/>
    <property type="match status" value="1"/>
</dbReference>
<dbReference type="STRING" id="313367.JSE7799_00571"/>
<dbReference type="GO" id="GO:0004803">
    <property type="term" value="F:transposase activity"/>
    <property type="evidence" value="ECO:0007669"/>
    <property type="project" value="InterPro"/>
</dbReference>
<dbReference type="SUPFAM" id="SSF48295">
    <property type="entry name" value="TrpR-like"/>
    <property type="match status" value="1"/>
</dbReference>
<reference evidence="2 4" key="1">
    <citation type="submission" date="2015-09" db="EMBL/GenBank/DDBJ databases">
        <authorList>
            <person name="Jackson K.R."/>
            <person name="Lunt B.L."/>
            <person name="Fisher J.N.B."/>
            <person name="Gardner A.V."/>
            <person name="Bailey M.E."/>
            <person name="Deus L.M."/>
            <person name="Earl A.S."/>
            <person name="Gibby P.D."/>
            <person name="Hartmann K.A."/>
            <person name="Liu J.E."/>
            <person name="Manci A.M."/>
            <person name="Nielsen D.A."/>
            <person name="Solomon M.B."/>
            <person name="Breakwell D.P."/>
            <person name="Burnett S.H."/>
            <person name="Grose J.H."/>
        </authorList>
    </citation>
    <scope>NUCLEOTIDE SEQUENCE [LARGE SCALE GENOMIC DNA]</scope>
    <source>
        <strain evidence="2 4">CECT 7799</strain>
    </source>
</reference>
<gene>
    <name evidence="2" type="ORF">JSE7799_00571</name>
    <name evidence="3" type="ORF">JSE7799_03256</name>
</gene>
<evidence type="ECO:0000256" key="1">
    <source>
        <dbReference type="ARBA" id="ARBA00009964"/>
    </source>
</evidence>
<dbReference type="PANTHER" id="PTHR37936">
    <property type="entry name" value="TRANSPOSASE INSC FOR INSERTION ELEMENT IS2A-RELATED"/>
    <property type="match status" value="1"/>
</dbReference>
<dbReference type="PANTHER" id="PTHR37936:SF3">
    <property type="entry name" value="TRANSPOSASE INSC FOR INSERTION ELEMENT IS2A-RELATED"/>
    <property type="match status" value="1"/>
</dbReference>
<dbReference type="Gene3D" id="1.10.10.10">
    <property type="entry name" value="Winged helix-like DNA-binding domain superfamily/Winged helix DNA-binding domain"/>
    <property type="match status" value="1"/>
</dbReference>
<dbReference type="EMBL" id="CYPR01000033">
    <property type="protein sequence ID" value="CUH21689.1"/>
    <property type="molecule type" value="Genomic_DNA"/>
</dbReference>
<dbReference type="GO" id="GO:0043565">
    <property type="term" value="F:sequence-specific DNA binding"/>
    <property type="evidence" value="ECO:0007669"/>
    <property type="project" value="InterPro"/>
</dbReference>
<dbReference type="NCBIfam" id="NF047595">
    <property type="entry name" value="IS66_ISRel24_TnpA"/>
    <property type="match status" value="1"/>
</dbReference>
<comment type="similarity">
    <text evidence="1">Belongs to the transposase 8 family.</text>
</comment>
<dbReference type="OrthoDB" id="9800877at2"/>
<evidence type="ECO:0000313" key="3">
    <source>
        <dbReference type="EMBL" id="CUH40522.1"/>
    </source>
</evidence>
<evidence type="ECO:0000313" key="2">
    <source>
        <dbReference type="EMBL" id="CUH21689.1"/>
    </source>
</evidence>
<dbReference type="EMBL" id="CYPR01000216">
    <property type="protein sequence ID" value="CUH40522.1"/>
    <property type="molecule type" value="Genomic_DNA"/>
</dbReference>
<evidence type="ECO:0000313" key="4">
    <source>
        <dbReference type="Proteomes" id="UP000049455"/>
    </source>
</evidence>